<evidence type="ECO:0000256" key="1">
    <source>
        <dbReference type="ARBA" id="ARBA00004196"/>
    </source>
</evidence>
<protein>
    <submittedName>
        <fullName evidence="3">Heparinase</fullName>
    </submittedName>
</protein>
<proteinExistence type="predicted"/>
<dbReference type="InterPro" id="IPR012480">
    <property type="entry name" value="Hepar_II_III_C"/>
</dbReference>
<evidence type="ECO:0000259" key="2">
    <source>
        <dbReference type="Pfam" id="PF07940"/>
    </source>
</evidence>
<dbReference type="Gene3D" id="1.50.10.100">
    <property type="entry name" value="Chondroitin AC/alginate lyase"/>
    <property type="match status" value="1"/>
</dbReference>
<dbReference type="Gene3D" id="2.70.98.70">
    <property type="match status" value="1"/>
</dbReference>
<dbReference type="Pfam" id="PF07940">
    <property type="entry name" value="Hepar_II_III_C"/>
    <property type="match status" value="1"/>
</dbReference>
<reference evidence="3 4" key="1">
    <citation type="submission" date="2020-04" db="EMBL/GenBank/DDBJ databases">
        <title>Rhizobium sp. S-51 isolated from soil.</title>
        <authorList>
            <person name="Dahal R.H."/>
        </authorList>
    </citation>
    <scope>NUCLEOTIDE SEQUENCE [LARGE SCALE GENOMIC DNA]</scope>
    <source>
        <strain evidence="3 4">S-51</strain>
    </source>
</reference>
<dbReference type="AlphaFoldDB" id="A0A7Y0AY13"/>
<gene>
    <name evidence="3" type="ORF">HHL25_15470</name>
</gene>
<evidence type="ECO:0000313" key="3">
    <source>
        <dbReference type="EMBL" id="NML75531.1"/>
    </source>
</evidence>
<sequence length="558" mass="61594">MRLTQRQKLVYLYMAETGRRVVRAFRRFRVPSFGLPGVAPGRLIVAPTDLRVIDPFVAEEIFVGRFPLAGRILDAGNQSPFALELPSHHFAVRLHSFAWLRHIRADKSAAACANARAIVDDWIGLHGSRIGGVAWEADVIAQRIIAWLSHSTVVLHEADAGFYRRFLTSLAYQVRYLRRNAGHSPAGFTRLRVRIALAMASISMETRGSTIRRSARELNREIDRQILPDGGHVSRNPQSAVELLFDLLPLRQTYINLGHEVPARLIPAIDRMYPAIRFFRHQSGDLALFNGASSTLANELMSVLRYDETAGQPFKALPHSQYHRMAAGGAVVLVDTGVPLSSDLSRTAHAGCLSFELSSGRHRFIVNSGSPRFAGDKLRQLARTTAAHSTVCIGTSSSARFSESEYLGPLMVSGVSKVDVSRQTGPDGSDRLCASHDGYLGKFGLVHEREIRMNEAGNKIAGRDRFLTPDGNPATEAPAEAAVARFHVHPSITLERIDERKVRMTASDGESWTFSTPTGQLLIGEDVFFADVSGVRPSQQLELAFQGPEVRWFLAHHA</sequence>
<dbReference type="EMBL" id="JABBGK010000003">
    <property type="protein sequence ID" value="NML75531.1"/>
    <property type="molecule type" value="Genomic_DNA"/>
</dbReference>
<evidence type="ECO:0000313" key="4">
    <source>
        <dbReference type="Proteomes" id="UP000541470"/>
    </source>
</evidence>
<feature type="domain" description="Heparinase II/III-like C-terminal" evidence="2">
    <location>
        <begin position="311"/>
        <end position="552"/>
    </location>
</feature>
<dbReference type="GO" id="GO:0030313">
    <property type="term" value="C:cell envelope"/>
    <property type="evidence" value="ECO:0007669"/>
    <property type="project" value="UniProtKB-SubCell"/>
</dbReference>
<keyword evidence="4" id="KW-1185">Reference proteome</keyword>
<comment type="caution">
    <text evidence="3">The sequence shown here is derived from an EMBL/GenBank/DDBJ whole genome shotgun (WGS) entry which is preliminary data.</text>
</comment>
<dbReference type="RefSeq" id="WP_169593175.1">
    <property type="nucleotide sequence ID" value="NZ_JABBGK010000003.1"/>
</dbReference>
<dbReference type="Proteomes" id="UP000541470">
    <property type="component" value="Unassembled WGS sequence"/>
</dbReference>
<organism evidence="3 4">
    <name type="scientific">Rhizobium terricola</name>
    <dbReference type="NCBI Taxonomy" id="2728849"/>
    <lineage>
        <taxon>Bacteria</taxon>
        <taxon>Pseudomonadati</taxon>
        <taxon>Pseudomonadota</taxon>
        <taxon>Alphaproteobacteria</taxon>
        <taxon>Hyphomicrobiales</taxon>
        <taxon>Rhizobiaceae</taxon>
        <taxon>Rhizobium/Agrobacterium group</taxon>
        <taxon>Rhizobium</taxon>
    </lineage>
</organism>
<dbReference type="GO" id="GO:0016829">
    <property type="term" value="F:lyase activity"/>
    <property type="evidence" value="ECO:0007669"/>
    <property type="project" value="InterPro"/>
</dbReference>
<comment type="subcellular location">
    <subcellularLocation>
        <location evidence="1">Cell envelope</location>
    </subcellularLocation>
</comment>
<dbReference type="InterPro" id="IPR008929">
    <property type="entry name" value="Chondroitin_lyas"/>
</dbReference>
<name>A0A7Y0AY13_9HYPH</name>
<accession>A0A7Y0AY13</accession>